<comment type="subcellular location">
    <subcellularLocation>
        <location evidence="1">Membrane</location>
    </subcellularLocation>
</comment>
<feature type="transmembrane region" description="Helical" evidence="5">
    <location>
        <begin position="190"/>
        <end position="212"/>
    </location>
</feature>
<evidence type="ECO:0000313" key="8">
    <source>
        <dbReference type="EMBL" id="STQ90923.1"/>
    </source>
</evidence>
<gene>
    <name evidence="8" type="primary">bdlA_4</name>
    <name evidence="9" type="ORF">EV682_102469</name>
    <name evidence="8" type="ORF">NCTC11159_01994</name>
</gene>
<reference evidence="8 10" key="1">
    <citation type="submission" date="2018-06" db="EMBL/GenBank/DDBJ databases">
        <authorList>
            <consortium name="Pathogen Informatics"/>
            <person name="Doyle S."/>
        </authorList>
    </citation>
    <scope>NUCLEOTIDE SEQUENCE [LARGE SCALE GENOMIC DNA]</scope>
    <source>
        <strain evidence="8 10">NCTC11159</strain>
    </source>
</reference>
<dbReference type="InterPro" id="IPR024478">
    <property type="entry name" value="HlyB_4HB_MCP"/>
</dbReference>
<dbReference type="PROSITE" id="PS50885">
    <property type="entry name" value="HAMP"/>
    <property type="match status" value="1"/>
</dbReference>
<proteinExistence type="inferred from homology"/>
<dbReference type="SMART" id="SM00283">
    <property type="entry name" value="MA"/>
    <property type="match status" value="1"/>
</dbReference>
<dbReference type="GO" id="GO:0016020">
    <property type="term" value="C:membrane"/>
    <property type="evidence" value="ECO:0007669"/>
    <property type="project" value="UniProtKB-SubCell"/>
</dbReference>
<dbReference type="AlphaFoldDB" id="A0A377Q7M6"/>
<sequence>MLSKFTIAARLIGGFALLLLLLISVGVLGLWGLNRQASLTENMLQHDLNYSLDLIEARHQVTDLRRFEKDIFLNFESIEKVKEYDQKWHIALEKANAAIKSGLTNASSGDVQKLNDLTQHLKVYADGFNRISDEVEAKKYLKAADINAEFSKYKEPVRSMQDGLTTLADDAIAKAKGMEKTLGTITTATISISITLMFFAILIGVASALMIIRSIRKPLAALQAVITEIDQTGNLALRLNQAGIDEISQSSAVINRLLINMSKVISESRKNSSQLLSSAETLSTAARQMTDSSEIQSSASSATAAAVEELSVSVNMISSSAEGLNAEARQGASTAAEGALSANRTASEIRQIADNINSSAAVIDQLNQRSGEIGSIVMVIKDIADQTNLLALNAAIEAARAGDLGRGFAVVADEVRKLAERTTQATTEITSKIESVQRDTGTASEGMQHASRMVESGVRNTQSVAESLAHLEQQSKNTVSDIAQMADAIGEQSSASQDIANNIEKIAQASEENHATASSTSELSEELRQIAMTLNTIISQYHT</sequence>
<evidence type="ECO:0000256" key="1">
    <source>
        <dbReference type="ARBA" id="ARBA00004370"/>
    </source>
</evidence>
<evidence type="ECO:0000259" key="7">
    <source>
        <dbReference type="PROSITE" id="PS50885"/>
    </source>
</evidence>
<evidence type="ECO:0000256" key="2">
    <source>
        <dbReference type="ARBA" id="ARBA00023224"/>
    </source>
</evidence>
<accession>A0A377Q7M6</accession>
<keyword evidence="5" id="KW-0472">Membrane</keyword>
<evidence type="ECO:0000313" key="11">
    <source>
        <dbReference type="Proteomes" id="UP000295794"/>
    </source>
</evidence>
<dbReference type="EMBL" id="SMBT01000002">
    <property type="protein sequence ID" value="TCU89553.1"/>
    <property type="molecule type" value="Genomic_DNA"/>
</dbReference>
<dbReference type="PANTHER" id="PTHR32089:SF112">
    <property type="entry name" value="LYSOZYME-LIKE PROTEIN-RELATED"/>
    <property type="match status" value="1"/>
</dbReference>
<dbReference type="Gene3D" id="1.10.287.950">
    <property type="entry name" value="Methyl-accepting chemotaxis protein"/>
    <property type="match status" value="1"/>
</dbReference>
<keyword evidence="5" id="KW-0812">Transmembrane</keyword>
<evidence type="ECO:0000256" key="5">
    <source>
        <dbReference type="SAM" id="Phobius"/>
    </source>
</evidence>
<evidence type="ECO:0000256" key="3">
    <source>
        <dbReference type="ARBA" id="ARBA00029447"/>
    </source>
</evidence>
<reference evidence="9 11" key="2">
    <citation type="submission" date="2019-03" db="EMBL/GenBank/DDBJ databases">
        <title>Genomic Encyclopedia of Type Strains, Phase IV (KMG-IV): sequencing the most valuable type-strain genomes for metagenomic binning, comparative biology and taxonomic classification.</title>
        <authorList>
            <person name="Goeker M."/>
        </authorList>
    </citation>
    <scope>NUCLEOTIDE SEQUENCE [LARGE SCALE GENOMIC DNA]</scope>
    <source>
        <strain evidence="9 11">DSM 3764</strain>
    </source>
</reference>
<protein>
    <submittedName>
        <fullName evidence="8">Chemotaxis regulator BdlA</fullName>
    </submittedName>
    <submittedName>
        <fullName evidence="9">Methyl-accepting chemotaxis protein</fullName>
    </submittedName>
</protein>
<evidence type="ECO:0000313" key="10">
    <source>
        <dbReference type="Proteomes" id="UP000255108"/>
    </source>
</evidence>
<organism evidence="8 10">
    <name type="scientific">Iodobacter fluviatilis</name>
    <dbReference type="NCBI Taxonomy" id="537"/>
    <lineage>
        <taxon>Bacteria</taxon>
        <taxon>Pseudomonadati</taxon>
        <taxon>Pseudomonadota</taxon>
        <taxon>Betaproteobacteria</taxon>
        <taxon>Neisseriales</taxon>
        <taxon>Chitinibacteraceae</taxon>
        <taxon>Iodobacter</taxon>
    </lineage>
</organism>
<evidence type="ECO:0000313" key="9">
    <source>
        <dbReference type="EMBL" id="TCU89553.1"/>
    </source>
</evidence>
<name>A0A377Q7M6_9NEIS</name>
<dbReference type="OrthoDB" id="2489132at2"/>
<dbReference type="PANTHER" id="PTHR32089">
    <property type="entry name" value="METHYL-ACCEPTING CHEMOTAXIS PROTEIN MCPB"/>
    <property type="match status" value="1"/>
</dbReference>
<dbReference type="SUPFAM" id="SSF58104">
    <property type="entry name" value="Methyl-accepting chemotaxis protein (MCP) signaling domain"/>
    <property type="match status" value="1"/>
</dbReference>
<feature type="domain" description="HAMP" evidence="7">
    <location>
        <begin position="213"/>
        <end position="266"/>
    </location>
</feature>
<keyword evidence="2 4" id="KW-0807">Transducer</keyword>
<dbReference type="CDD" id="cd11386">
    <property type="entry name" value="MCP_signal"/>
    <property type="match status" value="1"/>
</dbReference>
<dbReference type="RefSeq" id="WP_115227193.1">
    <property type="nucleotide sequence ID" value="NZ_CAWOLO010000002.1"/>
</dbReference>
<keyword evidence="11" id="KW-1185">Reference proteome</keyword>
<keyword evidence="5" id="KW-1133">Transmembrane helix</keyword>
<dbReference type="Proteomes" id="UP000295794">
    <property type="component" value="Unassembled WGS sequence"/>
</dbReference>
<dbReference type="PROSITE" id="PS50111">
    <property type="entry name" value="CHEMOTAXIS_TRANSDUC_2"/>
    <property type="match status" value="1"/>
</dbReference>
<comment type="similarity">
    <text evidence="3">Belongs to the methyl-accepting chemotaxis (MCP) protein family.</text>
</comment>
<evidence type="ECO:0000259" key="6">
    <source>
        <dbReference type="PROSITE" id="PS50111"/>
    </source>
</evidence>
<dbReference type="EMBL" id="UGHR01000001">
    <property type="protein sequence ID" value="STQ90923.1"/>
    <property type="molecule type" value="Genomic_DNA"/>
</dbReference>
<dbReference type="Pfam" id="PF12729">
    <property type="entry name" value="4HB_MCP_1"/>
    <property type="match status" value="1"/>
</dbReference>
<dbReference type="GO" id="GO:0007165">
    <property type="term" value="P:signal transduction"/>
    <property type="evidence" value="ECO:0007669"/>
    <property type="project" value="UniProtKB-KW"/>
</dbReference>
<dbReference type="FunFam" id="1.10.287.950:FF:000001">
    <property type="entry name" value="Methyl-accepting chemotaxis sensory transducer"/>
    <property type="match status" value="1"/>
</dbReference>
<dbReference type="InterPro" id="IPR004089">
    <property type="entry name" value="MCPsignal_dom"/>
</dbReference>
<dbReference type="Pfam" id="PF00015">
    <property type="entry name" value="MCPsignal"/>
    <property type="match status" value="1"/>
</dbReference>
<evidence type="ECO:0000256" key="4">
    <source>
        <dbReference type="PROSITE-ProRule" id="PRU00284"/>
    </source>
</evidence>
<dbReference type="Proteomes" id="UP000255108">
    <property type="component" value="Unassembled WGS sequence"/>
</dbReference>
<dbReference type="GO" id="GO:0006935">
    <property type="term" value="P:chemotaxis"/>
    <property type="evidence" value="ECO:0007669"/>
    <property type="project" value="UniProtKB-ARBA"/>
</dbReference>
<feature type="domain" description="Methyl-accepting transducer" evidence="6">
    <location>
        <begin position="271"/>
        <end position="507"/>
    </location>
</feature>
<dbReference type="InterPro" id="IPR003660">
    <property type="entry name" value="HAMP_dom"/>
</dbReference>